<proteinExistence type="predicted"/>
<gene>
    <name evidence="1" type="ORF">CHS0354_000917</name>
</gene>
<accession>A0AAE0T713</accession>
<comment type="caution">
    <text evidence="1">The sequence shown here is derived from an EMBL/GenBank/DDBJ whole genome shotgun (WGS) entry which is preliminary data.</text>
</comment>
<dbReference type="AlphaFoldDB" id="A0AAE0T713"/>
<sequence>MISVLDQSLAQDTSCFVNRVCLEHNFNCSVGQDYACINHHCTCLTTHSCVHSSDCRDIGACHDNRHREVCYQGKCHCADISDVIGGLLDVVG</sequence>
<name>A0AAE0T713_9BIVA</name>
<keyword evidence="2" id="KW-1185">Reference proteome</keyword>
<dbReference type="EMBL" id="JAEAOA010000096">
    <property type="protein sequence ID" value="KAK3604358.1"/>
    <property type="molecule type" value="Genomic_DNA"/>
</dbReference>
<organism evidence="1 2">
    <name type="scientific">Potamilus streckersoni</name>
    <dbReference type="NCBI Taxonomy" id="2493646"/>
    <lineage>
        <taxon>Eukaryota</taxon>
        <taxon>Metazoa</taxon>
        <taxon>Spiralia</taxon>
        <taxon>Lophotrochozoa</taxon>
        <taxon>Mollusca</taxon>
        <taxon>Bivalvia</taxon>
        <taxon>Autobranchia</taxon>
        <taxon>Heteroconchia</taxon>
        <taxon>Palaeoheterodonta</taxon>
        <taxon>Unionida</taxon>
        <taxon>Unionoidea</taxon>
        <taxon>Unionidae</taxon>
        <taxon>Ambleminae</taxon>
        <taxon>Lampsilini</taxon>
        <taxon>Potamilus</taxon>
    </lineage>
</organism>
<evidence type="ECO:0000313" key="1">
    <source>
        <dbReference type="EMBL" id="KAK3604358.1"/>
    </source>
</evidence>
<reference evidence="1" key="2">
    <citation type="journal article" date="2021" name="Genome Biol. Evol.">
        <title>Developing a high-quality reference genome for a parasitic bivalve with doubly uniparental inheritance (Bivalvia: Unionida).</title>
        <authorList>
            <person name="Smith C.H."/>
        </authorList>
    </citation>
    <scope>NUCLEOTIDE SEQUENCE</scope>
    <source>
        <strain evidence="1">CHS0354</strain>
        <tissue evidence="1">Mantle</tissue>
    </source>
</reference>
<evidence type="ECO:0000313" key="2">
    <source>
        <dbReference type="Proteomes" id="UP001195483"/>
    </source>
</evidence>
<protein>
    <submittedName>
        <fullName evidence="1">Uncharacterized protein</fullName>
    </submittedName>
</protein>
<dbReference type="Proteomes" id="UP001195483">
    <property type="component" value="Unassembled WGS sequence"/>
</dbReference>
<reference evidence="1" key="3">
    <citation type="submission" date="2023-05" db="EMBL/GenBank/DDBJ databases">
        <authorList>
            <person name="Smith C.H."/>
        </authorList>
    </citation>
    <scope>NUCLEOTIDE SEQUENCE</scope>
    <source>
        <strain evidence="1">CHS0354</strain>
        <tissue evidence="1">Mantle</tissue>
    </source>
</reference>
<reference evidence="1" key="1">
    <citation type="journal article" date="2021" name="Genome Biol. Evol.">
        <title>A High-Quality Reference Genome for a Parasitic Bivalve with Doubly Uniparental Inheritance (Bivalvia: Unionida).</title>
        <authorList>
            <person name="Smith C.H."/>
        </authorList>
    </citation>
    <scope>NUCLEOTIDE SEQUENCE</scope>
    <source>
        <strain evidence="1">CHS0354</strain>
    </source>
</reference>